<comment type="cofactor">
    <cofactor evidence="1 13">
        <name>heme</name>
        <dbReference type="ChEBI" id="CHEBI:30413"/>
    </cofactor>
</comment>
<evidence type="ECO:0000256" key="5">
    <source>
        <dbReference type="ARBA" id="ARBA00022617"/>
    </source>
</evidence>
<dbReference type="PRINTS" id="PR00463">
    <property type="entry name" value="EP450I"/>
</dbReference>
<dbReference type="PRINTS" id="PR00385">
    <property type="entry name" value="P450"/>
</dbReference>
<dbReference type="AlphaFoldDB" id="A0A7R9L1U1"/>
<name>A0A7R9L1U1_9ACAR</name>
<keyword evidence="12" id="KW-0472">Membrane</keyword>
<dbReference type="InterPro" id="IPR001128">
    <property type="entry name" value="Cyt_P450"/>
</dbReference>
<dbReference type="PROSITE" id="PS00086">
    <property type="entry name" value="CYTOCHROME_P450"/>
    <property type="match status" value="1"/>
</dbReference>
<dbReference type="PANTHER" id="PTHR24292:SF102">
    <property type="entry name" value="CYTOCHROME P450 FAMILY-RELATED"/>
    <property type="match status" value="1"/>
</dbReference>
<dbReference type="GO" id="GO:0004497">
    <property type="term" value="F:monooxygenase activity"/>
    <property type="evidence" value="ECO:0007669"/>
    <property type="project" value="UniProtKB-KW"/>
</dbReference>
<evidence type="ECO:0000256" key="12">
    <source>
        <dbReference type="ARBA" id="ARBA00023136"/>
    </source>
</evidence>
<dbReference type="GO" id="GO:0005506">
    <property type="term" value="F:iron ion binding"/>
    <property type="evidence" value="ECO:0007669"/>
    <property type="project" value="InterPro"/>
</dbReference>
<evidence type="ECO:0000313" key="15">
    <source>
        <dbReference type="EMBL" id="CAD7633534.1"/>
    </source>
</evidence>
<evidence type="ECO:0000256" key="11">
    <source>
        <dbReference type="ARBA" id="ARBA00023033"/>
    </source>
</evidence>
<keyword evidence="5 13" id="KW-0349">Heme</keyword>
<dbReference type="OrthoDB" id="8251073at2759"/>
<evidence type="ECO:0000256" key="4">
    <source>
        <dbReference type="ARBA" id="ARBA00010617"/>
    </source>
</evidence>
<accession>A0A7R9L1U1</accession>
<keyword evidence="9 14" id="KW-0560">Oxidoreductase</keyword>
<keyword evidence="8" id="KW-0492">Microsome</keyword>
<keyword evidence="6 13" id="KW-0479">Metal-binding</keyword>
<keyword evidence="11 14" id="KW-0503">Monooxygenase</keyword>
<dbReference type="EMBL" id="CAJPIZ010012905">
    <property type="protein sequence ID" value="CAG2113964.1"/>
    <property type="molecule type" value="Genomic_DNA"/>
</dbReference>
<evidence type="ECO:0000256" key="2">
    <source>
        <dbReference type="ARBA" id="ARBA00004174"/>
    </source>
</evidence>
<dbReference type="Gene3D" id="1.10.630.10">
    <property type="entry name" value="Cytochrome P450"/>
    <property type="match status" value="1"/>
</dbReference>
<keyword evidence="7" id="KW-0256">Endoplasmic reticulum</keyword>
<dbReference type="Proteomes" id="UP000759131">
    <property type="component" value="Unassembled WGS sequence"/>
</dbReference>
<evidence type="ECO:0000256" key="13">
    <source>
        <dbReference type="PIRSR" id="PIRSR602401-1"/>
    </source>
</evidence>
<dbReference type="InterPro" id="IPR017972">
    <property type="entry name" value="Cyt_P450_CS"/>
</dbReference>
<evidence type="ECO:0000313" key="16">
    <source>
        <dbReference type="Proteomes" id="UP000759131"/>
    </source>
</evidence>
<evidence type="ECO:0008006" key="17">
    <source>
        <dbReference type="Google" id="ProtNLM"/>
    </source>
</evidence>
<dbReference type="PANTHER" id="PTHR24292">
    <property type="entry name" value="CYTOCHROME P450"/>
    <property type="match status" value="1"/>
</dbReference>
<evidence type="ECO:0000256" key="10">
    <source>
        <dbReference type="ARBA" id="ARBA00023004"/>
    </source>
</evidence>
<protein>
    <recommendedName>
        <fullName evidence="17">Cytochrome P450</fullName>
    </recommendedName>
</protein>
<evidence type="ECO:0000256" key="14">
    <source>
        <dbReference type="RuleBase" id="RU000461"/>
    </source>
</evidence>
<evidence type="ECO:0000256" key="3">
    <source>
        <dbReference type="ARBA" id="ARBA00004406"/>
    </source>
</evidence>
<dbReference type="SUPFAM" id="SSF48264">
    <property type="entry name" value="Cytochrome P450"/>
    <property type="match status" value="1"/>
</dbReference>
<evidence type="ECO:0000256" key="7">
    <source>
        <dbReference type="ARBA" id="ARBA00022824"/>
    </source>
</evidence>
<organism evidence="15">
    <name type="scientific">Medioppia subpectinata</name>
    <dbReference type="NCBI Taxonomy" id="1979941"/>
    <lineage>
        <taxon>Eukaryota</taxon>
        <taxon>Metazoa</taxon>
        <taxon>Ecdysozoa</taxon>
        <taxon>Arthropoda</taxon>
        <taxon>Chelicerata</taxon>
        <taxon>Arachnida</taxon>
        <taxon>Acari</taxon>
        <taxon>Acariformes</taxon>
        <taxon>Sarcoptiformes</taxon>
        <taxon>Oribatida</taxon>
        <taxon>Brachypylina</taxon>
        <taxon>Oppioidea</taxon>
        <taxon>Oppiidae</taxon>
        <taxon>Medioppia</taxon>
    </lineage>
</organism>
<dbReference type="GO" id="GO:0020037">
    <property type="term" value="F:heme binding"/>
    <property type="evidence" value="ECO:0007669"/>
    <property type="project" value="InterPro"/>
</dbReference>
<sequence length="485" mass="55720">MSLFKRLGIPGPEPNLITGNLMEFFGTPNVEFYSTLINRYGPIVGYYLGSKPMIITKHLGLIKEIQRSRDFEDRPRLVPGGINPSSKRCKMLGNLPVNEWRELRKKLNTGFTTTQLRQMVPLVQQKIDKFIDKLSDKEGFEIDFYKSYQRLTLDIIGRTAFGVDTDVQYNRNDRFLIAVKQEFVKTVNNSLVKLLLCFPEFYYIIQGFRKLIEYVKETIGLTSTSLLWTDCETTLMMRKSGQRVADDGKDLLQIMIDKGLPDECIIAQTILFNEAAFETMSASLAFITHILLNNNHITQQLAKEVEEFVQNNDLDYSVENNLPVMDSVINETLRLYPPQTTFISRCNPTQDFEYEDPSDGKHYTIPKGIQIQVALYQIHRDDNNYPNANHFNAYRFMDRSGNRVNMGTNGDYSVKWQPFGRGGRDCIGKTYARIVLKLILSNLLLKFRLNTTENTARDRDLEIVYKTATMTPKNGIYGSVSGLFP</sequence>
<keyword evidence="16" id="KW-1185">Reference proteome</keyword>
<comment type="subcellular location">
    <subcellularLocation>
        <location evidence="3">Endoplasmic reticulum membrane</location>
        <topology evidence="3">Peripheral membrane protein</topology>
    </subcellularLocation>
    <subcellularLocation>
        <location evidence="2">Microsome membrane</location>
        <topology evidence="2">Peripheral membrane protein</topology>
    </subcellularLocation>
</comment>
<dbReference type="InterPro" id="IPR002401">
    <property type="entry name" value="Cyt_P450_E_grp-I"/>
</dbReference>
<evidence type="ECO:0000256" key="9">
    <source>
        <dbReference type="ARBA" id="ARBA00023002"/>
    </source>
</evidence>
<comment type="similarity">
    <text evidence="4 14">Belongs to the cytochrome P450 family.</text>
</comment>
<dbReference type="InterPro" id="IPR050476">
    <property type="entry name" value="Insect_CytP450_Detox"/>
</dbReference>
<proteinExistence type="inferred from homology"/>
<dbReference type="Pfam" id="PF00067">
    <property type="entry name" value="p450"/>
    <property type="match status" value="1"/>
</dbReference>
<dbReference type="EMBL" id="OC867480">
    <property type="protein sequence ID" value="CAD7633534.1"/>
    <property type="molecule type" value="Genomic_DNA"/>
</dbReference>
<evidence type="ECO:0000256" key="6">
    <source>
        <dbReference type="ARBA" id="ARBA00022723"/>
    </source>
</evidence>
<evidence type="ECO:0000256" key="8">
    <source>
        <dbReference type="ARBA" id="ARBA00022848"/>
    </source>
</evidence>
<gene>
    <name evidence="15" type="ORF">OSB1V03_LOCUS13931</name>
</gene>
<evidence type="ECO:0000256" key="1">
    <source>
        <dbReference type="ARBA" id="ARBA00001971"/>
    </source>
</evidence>
<dbReference type="GO" id="GO:0016705">
    <property type="term" value="F:oxidoreductase activity, acting on paired donors, with incorporation or reduction of molecular oxygen"/>
    <property type="evidence" value="ECO:0007669"/>
    <property type="project" value="InterPro"/>
</dbReference>
<reference evidence="15" key="1">
    <citation type="submission" date="2020-11" db="EMBL/GenBank/DDBJ databases">
        <authorList>
            <person name="Tran Van P."/>
        </authorList>
    </citation>
    <scope>NUCLEOTIDE SEQUENCE</scope>
</reference>
<dbReference type="GO" id="GO:0005789">
    <property type="term" value="C:endoplasmic reticulum membrane"/>
    <property type="evidence" value="ECO:0007669"/>
    <property type="project" value="UniProtKB-SubCell"/>
</dbReference>
<keyword evidence="10 13" id="KW-0408">Iron</keyword>
<dbReference type="InterPro" id="IPR036396">
    <property type="entry name" value="Cyt_P450_sf"/>
</dbReference>
<feature type="binding site" description="axial binding residue" evidence="13">
    <location>
        <position position="426"/>
    </location>
    <ligand>
        <name>heme</name>
        <dbReference type="ChEBI" id="CHEBI:30413"/>
    </ligand>
    <ligandPart>
        <name>Fe</name>
        <dbReference type="ChEBI" id="CHEBI:18248"/>
    </ligandPart>
</feature>